<dbReference type="Proteomes" id="UP000095751">
    <property type="component" value="Unassembled WGS sequence"/>
</dbReference>
<proteinExistence type="predicted"/>
<sequence length="598" mass="66069">MTRMTNDSNSNKQSNVVLRSQCNEIVFSGSHNDDGMIYEYEKEKKVRTIVGEVLEDIISSISILPSSLPSLPSLLSSFPSPVVGSDDDDDENDNDVIIREGNNSTSNSYSTPLKEVQFTESIHREYRSNNRDVVLFGVNTVRKDNSNLKEIIKCNYERFYYQAKTIQERILIVEQIVLAVLSSNGRFIKLHRRRCRDNNNDDSNNNVGDNAGGGDCSIGKEVHVVDFNTARDRIIQIFQLTKERHLKKKKQQQQIAYNQVVNRTRTKNDDVSNGVISTGRDDNGTDNGTWQQQAKNSHSNSNSNSDSKSHDNSSNDNDEIIIKNRLAQAVQDTITLERNGRFLRKLSAIFLPKQPKKEVHEISSNSSSLRDLNSKNNHDHMNINGGVQGGRRRVPHYQGLLKQHQERQIYELQDLSRSRISLLRISVGMAGGLRGDMGSLLGGIDSDNGITGTGIDSSGTNTTTSPAGIDTNSMTHAALLGKIGGTIGPFPSNNSNNNSSTSTIMTMTDGMMNNADMMKMNGGLINSNNAVTGFSRLGDSTVTTNPIKIMEGPLNGTNHWESRPMMVGGNVSPPSLRQVSTLIDLPSSKRILPIDTLR</sequence>
<feature type="compositionally biased region" description="Polar residues" evidence="1">
    <location>
        <begin position="285"/>
        <end position="294"/>
    </location>
</feature>
<evidence type="ECO:0000313" key="2">
    <source>
        <dbReference type="EMBL" id="OEU20206.1"/>
    </source>
</evidence>
<reference evidence="2 3" key="1">
    <citation type="submission" date="2016-09" db="EMBL/GenBank/DDBJ databases">
        <title>Extensive genetic diversity and differential bi-allelic expression allows diatom success in the polar Southern Ocean.</title>
        <authorList>
            <consortium name="DOE Joint Genome Institute"/>
            <person name="Mock T."/>
            <person name="Otillar R.P."/>
            <person name="Strauss J."/>
            <person name="Dupont C."/>
            <person name="Frickenhaus S."/>
            <person name="Maumus F."/>
            <person name="Mcmullan M."/>
            <person name="Sanges R."/>
            <person name="Schmutz J."/>
            <person name="Toseland A."/>
            <person name="Valas R."/>
            <person name="Veluchamy A."/>
            <person name="Ward B.J."/>
            <person name="Allen A."/>
            <person name="Barry K."/>
            <person name="Falciatore A."/>
            <person name="Ferrante M."/>
            <person name="Fortunato A.E."/>
            <person name="Gloeckner G."/>
            <person name="Gruber A."/>
            <person name="Hipkin R."/>
            <person name="Janech M."/>
            <person name="Kroth P."/>
            <person name="Leese F."/>
            <person name="Lindquist E."/>
            <person name="Lyon B.R."/>
            <person name="Martin J."/>
            <person name="Mayer C."/>
            <person name="Parker M."/>
            <person name="Quesneville H."/>
            <person name="Raymond J."/>
            <person name="Uhlig C."/>
            <person name="Valentin K.U."/>
            <person name="Worden A.Z."/>
            <person name="Armbrust E.V."/>
            <person name="Bowler C."/>
            <person name="Green B."/>
            <person name="Moulton V."/>
            <person name="Van Oosterhout C."/>
            <person name="Grigoriev I."/>
        </authorList>
    </citation>
    <scope>NUCLEOTIDE SEQUENCE [LARGE SCALE GENOMIC DNA]</scope>
    <source>
        <strain evidence="2 3">CCMP1102</strain>
    </source>
</reference>
<feature type="compositionally biased region" description="Low complexity" evidence="1">
    <location>
        <begin position="295"/>
        <end position="306"/>
    </location>
</feature>
<evidence type="ECO:0000313" key="3">
    <source>
        <dbReference type="Proteomes" id="UP000095751"/>
    </source>
</evidence>
<dbReference type="AlphaFoldDB" id="A0A1E7FPY2"/>
<dbReference type="EMBL" id="KV784355">
    <property type="protein sequence ID" value="OEU20206.1"/>
    <property type="molecule type" value="Genomic_DNA"/>
</dbReference>
<protein>
    <submittedName>
        <fullName evidence="2">Uncharacterized protein</fullName>
    </submittedName>
</protein>
<organism evidence="2 3">
    <name type="scientific">Fragilariopsis cylindrus CCMP1102</name>
    <dbReference type="NCBI Taxonomy" id="635003"/>
    <lineage>
        <taxon>Eukaryota</taxon>
        <taxon>Sar</taxon>
        <taxon>Stramenopiles</taxon>
        <taxon>Ochrophyta</taxon>
        <taxon>Bacillariophyta</taxon>
        <taxon>Bacillariophyceae</taxon>
        <taxon>Bacillariophycidae</taxon>
        <taxon>Bacillariales</taxon>
        <taxon>Bacillariaceae</taxon>
        <taxon>Fragilariopsis</taxon>
    </lineage>
</organism>
<keyword evidence="3" id="KW-1185">Reference proteome</keyword>
<gene>
    <name evidence="2" type="ORF">FRACYDRAFT_236276</name>
</gene>
<dbReference type="KEGG" id="fcy:FRACYDRAFT_236276"/>
<feature type="region of interest" description="Disordered" evidence="1">
    <location>
        <begin position="266"/>
        <end position="316"/>
    </location>
</feature>
<name>A0A1E7FPY2_9STRA</name>
<dbReference type="InParanoid" id="A0A1E7FPY2"/>
<evidence type="ECO:0000256" key="1">
    <source>
        <dbReference type="SAM" id="MobiDB-lite"/>
    </source>
</evidence>
<accession>A0A1E7FPY2</accession>